<dbReference type="Proteomes" id="UP000308092">
    <property type="component" value="Unassembled WGS sequence"/>
</dbReference>
<evidence type="ECO:0000256" key="2">
    <source>
        <dbReference type="ARBA" id="ARBA00023445"/>
    </source>
</evidence>
<name>A0A4S3IYS2_9EURO</name>
<dbReference type="AlphaFoldDB" id="A0A4S3IYS2"/>
<keyword evidence="1" id="KW-0560">Oxidoreductase</keyword>
<comment type="caution">
    <text evidence="4">The sequence shown here is derived from an EMBL/GenBank/DDBJ whole genome shotgun (WGS) entry which is preliminary data.</text>
</comment>
<comment type="similarity">
    <text evidence="2">Belongs to the NAD(P)-dependent epimerase/dehydratase family. Dihydroflavonol-4-reductase subfamily.</text>
</comment>
<dbReference type="STRING" id="1220188.A0A4S3IYS2"/>
<dbReference type="PANTHER" id="PTHR10366">
    <property type="entry name" value="NAD DEPENDENT EPIMERASE/DEHYDRATASE"/>
    <property type="match status" value="1"/>
</dbReference>
<evidence type="ECO:0000259" key="3">
    <source>
        <dbReference type="SMART" id="SM00822"/>
    </source>
</evidence>
<dbReference type="Gene3D" id="3.40.50.720">
    <property type="entry name" value="NAD(P)-binding Rossmann-like Domain"/>
    <property type="match status" value="1"/>
</dbReference>
<dbReference type="GO" id="GO:0016616">
    <property type="term" value="F:oxidoreductase activity, acting on the CH-OH group of donors, NAD or NADP as acceptor"/>
    <property type="evidence" value="ECO:0007669"/>
    <property type="project" value="TreeGrafter"/>
</dbReference>
<evidence type="ECO:0000256" key="1">
    <source>
        <dbReference type="ARBA" id="ARBA00023002"/>
    </source>
</evidence>
<organism evidence="4 5">
    <name type="scientific">Aspergillus tanneri</name>
    <dbReference type="NCBI Taxonomy" id="1220188"/>
    <lineage>
        <taxon>Eukaryota</taxon>
        <taxon>Fungi</taxon>
        <taxon>Dikarya</taxon>
        <taxon>Ascomycota</taxon>
        <taxon>Pezizomycotina</taxon>
        <taxon>Eurotiomycetes</taxon>
        <taxon>Eurotiomycetidae</taxon>
        <taxon>Eurotiales</taxon>
        <taxon>Aspergillaceae</taxon>
        <taxon>Aspergillus</taxon>
        <taxon>Aspergillus subgen. Circumdati</taxon>
    </lineage>
</organism>
<dbReference type="InterPro" id="IPR036291">
    <property type="entry name" value="NAD(P)-bd_dom_sf"/>
</dbReference>
<dbReference type="Pfam" id="PF01370">
    <property type="entry name" value="Epimerase"/>
    <property type="match status" value="1"/>
</dbReference>
<evidence type="ECO:0000313" key="4">
    <source>
        <dbReference type="EMBL" id="THC87523.1"/>
    </source>
</evidence>
<dbReference type="FunFam" id="3.40.50.720:FF:000191">
    <property type="entry name" value="Methylglyoxal reductase (NADPH-dependent)"/>
    <property type="match status" value="1"/>
</dbReference>
<dbReference type="VEuPathDB" id="FungiDB:EYZ11_013032"/>
<dbReference type="CDD" id="cd05227">
    <property type="entry name" value="AR_SDR_e"/>
    <property type="match status" value="1"/>
</dbReference>
<dbReference type="InterPro" id="IPR057326">
    <property type="entry name" value="KR_dom"/>
</dbReference>
<dbReference type="SMART" id="SM00822">
    <property type="entry name" value="PKS_KR"/>
    <property type="match status" value="1"/>
</dbReference>
<dbReference type="PANTHER" id="PTHR10366:SF564">
    <property type="entry name" value="STEROL-4-ALPHA-CARBOXYLATE 3-DEHYDROGENASE, DECARBOXYLATING"/>
    <property type="match status" value="1"/>
</dbReference>
<evidence type="ECO:0000313" key="5">
    <source>
        <dbReference type="Proteomes" id="UP000308092"/>
    </source>
</evidence>
<reference evidence="4 5" key="1">
    <citation type="submission" date="2019-03" db="EMBL/GenBank/DDBJ databases">
        <title>The genome sequence of a newly discovered highly antifungal drug resistant Aspergillus species, Aspergillus tanneri NIH 1004.</title>
        <authorList>
            <person name="Mounaud S."/>
            <person name="Singh I."/>
            <person name="Joardar V."/>
            <person name="Pakala S."/>
            <person name="Pakala S."/>
            <person name="Venepally P."/>
            <person name="Hoover J."/>
            <person name="Nierman W."/>
            <person name="Chung J."/>
            <person name="Losada L."/>
        </authorList>
    </citation>
    <scope>NUCLEOTIDE SEQUENCE [LARGE SCALE GENOMIC DNA]</scope>
    <source>
        <strain evidence="4 5">NIH1004</strain>
    </source>
</reference>
<dbReference type="InterPro" id="IPR050425">
    <property type="entry name" value="NAD(P)_dehydrat-like"/>
</dbReference>
<protein>
    <recommendedName>
        <fullName evidence="3">Ketoreductase domain-containing protein</fullName>
    </recommendedName>
</protein>
<sequence>MVRILVTGGSGFLGGVIINTLLARGHSVVTTVRSSEKAQLIQSQQRGVPSSRLTFKIVGDIAAANAFDQAVICDPPISAVIHTASPFHYNITNVKEDMLDPAVNGTVGILQSVHQKAPSVERVVITSSFAAMFNPTKPTGSKYSEQDWNPVTWDDIESPENSLGQSGYRTSKTLAEKEAWEFMKKESPRFTLTVMNPSLILGPVAASLASLQDVNTSNQRIRDFITGASKEKCPPTGSQFWVDVRDAALAHALAVEKTETAGKRYFLTAGNFCNAEIVENIRQGFQELQSILPSGDALRDGEYPPGGPKYGYDNSSSINELGLAYRSLQESVVDTVRSMKAIQEQN</sequence>
<feature type="domain" description="Ketoreductase" evidence="3">
    <location>
        <begin position="2"/>
        <end position="203"/>
    </location>
</feature>
<proteinExistence type="inferred from homology"/>
<accession>A0A4S3IYS2</accession>
<dbReference type="InterPro" id="IPR001509">
    <property type="entry name" value="Epimerase_deHydtase"/>
</dbReference>
<keyword evidence="5" id="KW-1185">Reference proteome</keyword>
<dbReference type="SUPFAM" id="SSF51735">
    <property type="entry name" value="NAD(P)-binding Rossmann-fold domains"/>
    <property type="match status" value="1"/>
</dbReference>
<dbReference type="EMBL" id="SOSA01001162">
    <property type="protein sequence ID" value="THC87523.1"/>
    <property type="molecule type" value="Genomic_DNA"/>
</dbReference>
<gene>
    <name evidence="4" type="ORF">EYZ11_013032</name>
</gene>